<dbReference type="RefSeq" id="WP_121369028.1">
    <property type="nucleotide sequence ID" value="NZ_RBKS01000001.1"/>
</dbReference>
<sequence>MRQLTGIIADHLVITDVVDLVGVATADVTVALGGTLIVTGLVSGALDVQAGGLVSIEGAVLGPVTVAWGGHVELLGRALGGIETQGGVVRVGAGSRIGSLRIDHEGRLGPHAARPEATGSIPWFMLPRRYGDGMVLSRVD</sequence>
<proteinExistence type="predicted"/>
<dbReference type="Proteomes" id="UP000280008">
    <property type="component" value="Unassembled WGS sequence"/>
</dbReference>
<comment type="caution">
    <text evidence="1">The sequence shown here is derived from an EMBL/GenBank/DDBJ whole genome shotgun (WGS) entry which is preliminary data.</text>
</comment>
<accession>A0A495IE45</accession>
<keyword evidence="2" id="KW-1185">Reference proteome</keyword>
<dbReference type="EMBL" id="RBKS01000001">
    <property type="protein sequence ID" value="RKR74267.1"/>
    <property type="molecule type" value="Genomic_DNA"/>
</dbReference>
<name>A0A495IE45_9MICO</name>
<evidence type="ECO:0008006" key="3">
    <source>
        <dbReference type="Google" id="ProtNLM"/>
    </source>
</evidence>
<dbReference type="AlphaFoldDB" id="A0A495IE45"/>
<protein>
    <recommendedName>
        <fullName evidence="3">Polymer-forming protein</fullName>
    </recommendedName>
</protein>
<organism evidence="1 2">
    <name type="scientific">Frondihabitans australicus</name>
    <dbReference type="NCBI Taxonomy" id="386892"/>
    <lineage>
        <taxon>Bacteria</taxon>
        <taxon>Bacillati</taxon>
        <taxon>Actinomycetota</taxon>
        <taxon>Actinomycetes</taxon>
        <taxon>Micrococcales</taxon>
        <taxon>Microbacteriaceae</taxon>
        <taxon>Frondihabitans</taxon>
    </lineage>
</organism>
<evidence type="ECO:0000313" key="2">
    <source>
        <dbReference type="Proteomes" id="UP000280008"/>
    </source>
</evidence>
<gene>
    <name evidence="1" type="ORF">C8E83_1376</name>
</gene>
<evidence type="ECO:0000313" key="1">
    <source>
        <dbReference type="EMBL" id="RKR74267.1"/>
    </source>
</evidence>
<reference evidence="1 2" key="1">
    <citation type="submission" date="2018-10" db="EMBL/GenBank/DDBJ databases">
        <title>Sequencing the genomes of 1000 actinobacteria strains.</title>
        <authorList>
            <person name="Klenk H.-P."/>
        </authorList>
    </citation>
    <scope>NUCLEOTIDE SEQUENCE [LARGE SCALE GENOMIC DNA]</scope>
    <source>
        <strain evidence="1 2">DSM 17894</strain>
    </source>
</reference>